<dbReference type="EMBL" id="JACMSC010000004">
    <property type="protein sequence ID" value="KAG6525726.1"/>
    <property type="molecule type" value="Genomic_DNA"/>
</dbReference>
<organism evidence="1 2">
    <name type="scientific">Zingiber officinale</name>
    <name type="common">Ginger</name>
    <name type="synonym">Amomum zingiber</name>
    <dbReference type="NCBI Taxonomy" id="94328"/>
    <lineage>
        <taxon>Eukaryota</taxon>
        <taxon>Viridiplantae</taxon>
        <taxon>Streptophyta</taxon>
        <taxon>Embryophyta</taxon>
        <taxon>Tracheophyta</taxon>
        <taxon>Spermatophyta</taxon>
        <taxon>Magnoliopsida</taxon>
        <taxon>Liliopsida</taxon>
        <taxon>Zingiberales</taxon>
        <taxon>Zingiberaceae</taxon>
        <taxon>Zingiber</taxon>
    </lineage>
</organism>
<name>A0A8J5HDB4_ZINOF</name>
<evidence type="ECO:0000313" key="1">
    <source>
        <dbReference type="EMBL" id="KAG6525726.1"/>
    </source>
</evidence>
<protein>
    <recommendedName>
        <fullName evidence="3">Glycosyltransferase</fullName>
    </recommendedName>
</protein>
<evidence type="ECO:0000313" key="2">
    <source>
        <dbReference type="Proteomes" id="UP000734854"/>
    </source>
</evidence>
<comment type="caution">
    <text evidence="1">The sequence shown here is derived from an EMBL/GenBank/DDBJ whole genome shotgun (WGS) entry which is preliminary data.</text>
</comment>
<dbReference type="InterPro" id="IPR007657">
    <property type="entry name" value="Glycosyltransferase_61"/>
</dbReference>
<dbReference type="PANTHER" id="PTHR20961">
    <property type="entry name" value="GLYCOSYLTRANSFERASE"/>
    <property type="match status" value="1"/>
</dbReference>
<dbReference type="Proteomes" id="UP000734854">
    <property type="component" value="Unassembled WGS sequence"/>
</dbReference>
<dbReference type="AlphaFoldDB" id="A0A8J5HDB4"/>
<accession>A0A8J5HDB4</accession>
<keyword evidence="2" id="KW-1185">Reference proteome</keyword>
<dbReference type="PANTHER" id="PTHR20961:SF144">
    <property type="entry name" value="OS01G0119100 PROTEIN"/>
    <property type="match status" value="1"/>
</dbReference>
<dbReference type="GO" id="GO:0016757">
    <property type="term" value="F:glycosyltransferase activity"/>
    <property type="evidence" value="ECO:0007669"/>
    <property type="project" value="InterPro"/>
</dbReference>
<evidence type="ECO:0008006" key="3">
    <source>
        <dbReference type="Google" id="ProtNLM"/>
    </source>
</evidence>
<proteinExistence type="predicted"/>
<sequence length="159" mass="17155">MLDFTKFLREAYALPQELTVSLRAHPKLRPRLLLVARNGTQWFTNVPVIVRAAEAMGFKAVLADMDLGNVGGFAEVVNWCDVIMGVHGVGLTNLVFLPTNVVAMQIASCCDLEGVAEHTYGPPGRDSGCSTCSTASAWTRAHCCSRSIIKAGSKWGRST</sequence>
<gene>
    <name evidence="1" type="ORF">ZIOFF_015693</name>
</gene>
<reference evidence="1 2" key="1">
    <citation type="submission" date="2020-08" db="EMBL/GenBank/DDBJ databases">
        <title>Plant Genome Project.</title>
        <authorList>
            <person name="Zhang R.-G."/>
        </authorList>
    </citation>
    <scope>NUCLEOTIDE SEQUENCE [LARGE SCALE GENOMIC DNA]</scope>
    <source>
        <tissue evidence="1">Rhizome</tissue>
    </source>
</reference>